<evidence type="ECO:0000256" key="1">
    <source>
        <dbReference type="SAM" id="MobiDB-lite"/>
    </source>
</evidence>
<feature type="compositionally biased region" description="Polar residues" evidence="1">
    <location>
        <begin position="133"/>
        <end position="145"/>
    </location>
</feature>
<comment type="caution">
    <text evidence="2">The sequence shown here is derived from an EMBL/GenBank/DDBJ whole genome shotgun (WGS) entry which is preliminary data.</text>
</comment>
<feature type="region of interest" description="Disordered" evidence="1">
    <location>
        <begin position="623"/>
        <end position="648"/>
    </location>
</feature>
<feature type="compositionally biased region" description="Polar residues" evidence="1">
    <location>
        <begin position="423"/>
        <end position="438"/>
    </location>
</feature>
<feature type="compositionally biased region" description="Polar residues" evidence="1">
    <location>
        <begin position="478"/>
        <end position="494"/>
    </location>
</feature>
<feature type="region of interest" description="Disordered" evidence="1">
    <location>
        <begin position="367"/>
        <end position="438"/>
    </location>
</feature>
<evidence type="ECO:0000313" key="3">
    <source>
        <dbReference type="Proteomes" id="UP001174691"/>
    </source>
</evidence>
<reference evidence="2" key="1">
    <citation type="submission" date="2022-07" db="EMBL/GenBank/DDBJ databases">
        <title>Fungi with potential for degradation of polypropylene.</title>
        <authorList>
            <person name="Gostincar C."/>
        </authorList>
    </citation>
    <scope>NUCLEOTIDE SEQUENCE</scope>
    <source>
        <strain evidence="2">EXF-13287</strain>
    </source>
</reference>
<gene>
    <name evidence="2" type="ORF">NKR19_g1212</name>
</gene>
<name>A0AA38S095_9PEZI</name>
<feature type="compositionally biased region" description="Polar residues" evidence="1">
    <location>
        <begin position="632"/>
        <end position="648"/>
    </location>
</feature>
<sequence>MCFAEEIQYCCGHHSPPVVRPCPITTAGHNNPICQIQYTNEYVAETMCVACERVLHSRWTLLQEWEHCWYHERGVCRCEVKFPDLDIRPHVIGAGVNDTTRSDDEITLVGCPKMPPVNTQETDKTDTPDSKNEPNSSDNSTQAIPQSFAHKERAKDPMVVGGTRTSARSPALYEETSESEKTHVAVRKPSQYAAEWLEDHRALHASGQCKCNVDTKPISKSNTEGTLTADEEKLLVLHHQITGDGHSPEEWSPPTKEQIDNWRKETDVPELGTKPKYTVNRRRAPDTTTYPVPLGNNMYLTESLVVWDAELLASRVKSMQIASNVDGSGVGPSIMVPNGRGNVQNGFGAPVTLVQESSQYHPYHHNAAVQQQHSAPHGAPQGPTEQHGGYIAVQGAGYRQQMQAQPGMVPNHSGSQQKEESVPRNNASNMSVTPPQEDVQTQSVVFHPLSGAGGILGWFELTPPNTHAGKGMNGSLPIHSTATAQGIPSKSTMATPKPTGLPAAVVNGTRPVPNGSAPSSANKPSSGPTNAGSGTTSAAATPSGKHKRKKTKTPARKLKLKQRKEEARQEQLAAGKDDNDKQRDDDKQRRDVTPLCGLPIGAGPESSIPHMPPFADCSLFYPPVSKHRRGSSCPQFPDSQSLLPSSRD</sequence>
<accession>A0AA38S095</accession>
<dbReference type="AlphaFoldDB" id="A0AA38S095"/>
<feature type="region of interest" description="Disordered" evidence="1">
    <location>
        <begin position="106"/>
        <end position="185"/>
    </location>
</feature>
<feature type="compositionally biased region" description="Low complexity" evidence="1">
    <location>
        <begin position="524"/>
        <end position="543"/>
    </location>
</feature>
<feature type="compositionally biased region" description="Basic and acidic residues" evidence="1">
    <location>
        <begin position="121"/>
        <end position="132"/>
    </location>
</feature>
<dbReference type="EMBL" id="JANBVN010000011">
    <property type="protein sequence ID" value="KAJ9164639.1"/>
    <property type="molecule type" value="Genomic_DNA"/>
</dbReference>
<proteinExistence type="predicted"/>
<feature type="region of interest" description="Disordered" evidence="1">
    <location>
        <begin position="468"/>
        <end position="609"/>
    </location>
</feature>
<dbReference type="Proteomes" id="UP001174691">
    <property type="component" value="Unassembled WGS sequence"/>
</dbReference>
<organism evidence="2 3">
    <name type="scientific">Coniochaeta hoffmannii</name>
    <dbReference type="NCBI Taxonomy" id="91930"/>
    <lineage>
        <taxon>Eukaryota</taxon>
        <taxon>Fungi</taxon>
        <taxon>Dikarya</taxon>
        <taxon>Ascomycota</taxon>
        <taxon>Pezizomycotina</taxon>
        <taxon>Sordariomycetes</taxon>
        <taxon>Sordariomycetidae</taxon>
        <taxon>Coniochaetales</taxon>
        <taxon>Coniochaetaceae</taxon>
        <taxon>Coniochaeta</taxon>
    </lineage>
</organism>
<feature type="compositionally biased region" description="Basic and acidic residues" evidence="1">
    <location>
        <begin position="563"/>
        <end position="592"/>
    </location>
</feature>
<protein>
    <submittedName>
        <fullName evidence="2">Uncharacterized protein</fullName>
    </submittedName>
</protein>
<evidence type="ECO:0000313" key="2">
    <source>
        <dbReference type="EMBL" id="KAJ9164639.1"/>
    </source>
</evidence>
<feature type="compositionally biased region" description="Basic residues" evidence="1">
    <location>
        <begin position="544"/>
        <end position="562"/>
    </location>
</feature>
<keyword evidence="3" id="KW-1185">Reference proteome</keyword>